<dbReference type="AlphaFoldDB" id="A0A210R1N8"/>
<dbReference type="InterPro" id="IPR008555">
    <property type="entry name" value="SIKE"/>
</dbReference>
<reference evidence="4 5" key="1">
    <citation type="journal article" date="2017" name="Nat. Ecol. Evol.">
        <title>Scallop genome provides insights into evolution of bilaterian karyotype and development.</title>
        <authorList>
            <person name="Wang S."/>
            <person name="Zhang J."/>
            <person name="Jiao W."/>
            <person name="Li J."/>
            <person name="Xun X."/>
            <person name="Sun Y."/>
            <person name="Guo X."/>
            <person name="Huan P."/>
            <person name="Dong B."/>
            <person name="Zhang L."/>
            <person name="Hu X."/>
            <person name="Sun X."/>
            <person name="Wang J."/>
            <person name="Zhao C."/>
            <person name="Wang Y."/>
            <person name="Wang D."/>
            <person name="Huang X."/>
            <person name="Wang R."/>
            <person name="Lv J."/>
            <person name="Li Y."/>
            <person name="Zhang Z."/>
            <person name="Liu B."/>
            <person name="Lu W."/>
            <person name="Hui Y."/>
            <person name="Liang J."/>
            <person name="Zhou Z."/>
            <person name="Hou R."/>
            <person name="Li X."/>
            <person name="Liu Y."/>
            <person name="Li H."/>
            <person name="Ning X."/>
            <person name="Lin Y."/>
            <person name="Zhao L."/>
            <person name="Xing Q."/>
            <person name="Dou J."/>
            <person name="Li Y."/>
            <person name="Mao J."/>
            <person name="Guo H."/>
            <person name="Dou H."/>
            <person name="Li T."/>
            <person name="Mu C."/>
            <person name="Jiang W."/>
            <person name="Fu Q."/>
            <person name="Fu X."/>
            <person name="Miao Y."/>
            <person name="Liu J."/>
            <person name="Yu Q."/>
            <person name="Li R."/>
            <person name="Liao H."/>
            <person name="Li X."/>
            <person name="Kong Y."/>
            <person name="Jiang Z."/>
            <person name="Chourrout D."/>
            <person name="Li R."/>
            <person name="Bao Z."/>
        </authorList>
    </citation>
    <scope>NUCLEOTIDE SEQUENCE [LARGE SCALE GENOMIC DNA]</scope>
    <source>
        <strain evidence="4 5">PY_sf001</strain>
    </source>
</reference>
<sequence>MAMTVDKLLGDAQILVARLRTHDTTADLLIAHTQTLHKRLDAMKEYQDDITELNEIARHRPRSTLVLGIAQENRQIRELQQENRELRCSLEEHQNALELIMQKYREQMTKLIQANNFETVIAEKKDQSKDLERLIDKICEMAAVMQRAVMVDEDASAKDQEIFTQLQKENNGLRELLEVCTTAKQKILQSITVEQDDKYCQTEEMSGEKTPTAELEQEPV</sequence>
<evidence type="ECO:0000256" key="1">
    <source>
        <dbReference type="ARBA" id="ARBA00005537"/>
    </source>
</evidence>
<evidence type="ECO:0000313" key="4">
    <source>
        <dbReference type="EMBL" id="OWF54948.1"/>
    </source>
</evidence>
<evidence type="ECO:0000313" key="5">
    <source>
        <dbReference type="Proteomes" id="UP000242188"/>
    </source>
</evidence>
<accession>A0A210R1N8</accession>
<keyword evidence="2 3" id="KW-0175">Coiled coil</keyword>
<feature type="coiled-coil region" evidence="3">
    <location>
        <begin position="69"/>
        <end position="134"/>
    </location>
</feature>
<organism evidence="4 5">
    <name type="scientific">Mizuhopecten yessoensis</name>
    <name type="common">Japanese scallop</name>
    <name type="synonym">Patinopecten yessoensis</name>
    <dbReference type="NCBI Taxonomy" id="6573"/>
    <lineage>
        <taxon>Eukaryota</taxon>
        <taxon>Metazoa</taxon>
        <taxon>Spiralia</taxon>
        <taxon>Lophotrochozoa</taxon>
        <taxon>Mollusca</taxon>
        <taxon>Bivalvia</taxon>
        <taxon>Autobranchia</taxon>
        <taxon>Pteriomorphia</taxon>
        <taxon>Pectinida</taxon>
        <taxon>Pectinoidea</taxon>
        <taxon>Pectinidae</taxon>
        <taxon>Mizuhopecten</taxon>
    </lineage>
</organism>
<dbReference type="PANTHER" id="PTHR12186:SF2">
    <property type="entry name" value="FGFR1 ONCOGENE PARTNER 2 HOMOLOG"/>
    <property type="match status" value="1"/>
</dbReference>
<proteinExistence type="inferred from homology"/>
<protein>
    <submittedName>
        <fullName evidence="4">FGFR1 oncogene partner 2-like</fullName>
    </submittedName>
</protein>
<name>A0A210R1N8_MIZYE</name>
<dbReference type="OrthoDB" id="21214at2759"/>
<comment type="similarity">
    <text evidence="1">Belongs to the SIKE family.</text>
</comment>
<evidence type="ECO:0000256" key="3">
    <source>
        <dbReference type="SAM" id="Coils"/>
    </source>
</evidence>
<keyword evidence="5" id="KW-1185">Reference proteome</keyword>
<evidence type="ECO:0000256" key="2">
    <source>
        <dbReference type="ARBA" id="ARBA00023054"/>
    </source>
</evidence>
<dbReference type="Proteomes" id="UP000242188">
    <property type="component" value="Unassembled WGS sequence"/>
</dbReference>
<dbReference type="PANTHER" id="PTHR12186">
    <property type="entry name" value="SIKE FAMILY MEMBER"/>
    <property type="match status" value="1"/>
</dbReference>
<dbReference type="STRING" id="6573.A0A210R1N8"/>
<dbReference type="Pfam" id="PF05769">
    <property type="entry name" value="SIKE"/>
    <property type="match status" value="1"/>
</dbReference>
<gene>
    <name evidence="4" type="ORF">KP79_PYT17926</name>
</gene>
<comment type="caution">
    <text evidence="4">The sequence shown here is derived from an EMBL/GenBank/DDBJ whole genome shotgun (WGS) entry which is preliminary data.</text>
</comment>
<dbReference type="EMBL" id="NEDP02000798">
    <property type="protein sequence ID" value="OWF54948.1"/>
    <property type="molecule type" value="Genomic_DNA"/>
</dbReference>